<name>A0A7S0EE47_9CRYP</name>
<feature type="compositionally biased region" description="Basic and acidic residues" evidence="1">
    <location>
        <begin position="1"/>
        <end position="14"/>
    </location>
</feature>
<evidence type="ECO:0000313" key="2">
    <source>
        <dbReference type="EMBL" id="CAD8480973.1"/>
    </source>
</evidence>
<gene>
    <name evidence="2" type="ORF">HPHI1048_LOCUS8756</name>
</gene>
<dbReference type="InterPro" id="IPR001611">
    <property type="entry name" value="Leu-rich_rpt"/>
</dbReference>
<dbReference type="EMBL" id="HBEO01012842">
    <property type="protein sequence ID" value="CAD8480973.1"/>
    <property type="molecule type" value="Transcribed_RNA"/>
</dbReference>
<evidence type="ECO:0000256" key="1">
    <source>
        <dbReference type="SAM" id="MobiDB-lite"/>
    </source>
</evidence>
<proteinExistence type="predicted"/>
<dbReference type="AlphaFoldDB" id="A0A7S0EE47"/>
<reference evidence="2" key="1">
    <citation type="submission" date="2021-01" db="EMBL/GenBank/DDBJ databases">
        <authorList>
            <person name="Corre E."/>
            <person name="Pelletier E."/>
            <person name="Niang G."/>
            <person name="Scheremetjew M."/>
            <person name="Finn R."/>
            <person name="Kale V."/>
            <person name="Holt S."/>
            <person name="Cochrane G."/>
            <person name="Meng A."/>
            <person name="Brown T."/>
            <person name="Cohen L."/>
        </authorList>
    </citation>
    <scope>NUCLEOTIDE SEQUENCE</scope>
    <source>
        <strain evidence="2">CCMP325</strain>
    </source>
</reference>
<dbReference type="Gene3D" id="3.80.10.10">
    <property type="entry name" value="Ribonuclease Inhibitor"/>
    <property type="match status" value="1"/>
</dbReference>
<dbReference type="SUPFAM" id="SSF52047">
    <property type="entry name" value="RNI-like"/>
    <property type="match status" value="1"/>
</dbReference>
<dbReference type="Pfam" id="PF13516">
    <property type="entry name" value="LRR_6"/>
    <property type="match status" value="1"/>
</dbReference>
<sequence>MGSNAEHEESKSEEPEISEVSSSAEHSDSVTKSWVDDAFLPTSNVADLNFDVCHETLSQIGNTGAGLVGQKLLSGFPWITTLWLENNNISHEGVSLLAGGFEQHASLTDLSLASNPIRKEGLQLTIESFLRNPKCSISRLNVRNCQINILPLEISELESLKELLCEDNPIRSPPKDIAFRRLAILRQFLRQAKNETSDEGVRPLTSQPRDRGTNVSVLGSHLPPETETVKHEDSFASSGWNKSTSSYDAHTQFAHGNIWYSKAPTIDPVSLVRKQNIIAQDEEFRIKPNITLRYTDD</sequence>
<feature type="region of interest" description="Disordered" evidence="1">
    <location>
        <begin position="196"/>
        <end position="235"/>
    </location>
</feature>
<feature type="region of interest" description="Disordered" evidence="1">
    <location>
        <begin position="1"/>
        <end position="26"/>
    </location>
</feature>
<accession>A0A7S0EE47</accession>
<organism evidence="2">
    <name type="scientific">Hanusia phi</name>
    <dbReference type="NCBI Taxonomy" id="3032"/>
    <lineage>
        <taxon>Eukaryota</taxon>
        <taxon>Cryptophyceae</taxon>
        <taxon>Pyrenomonadales</taxon>
        <taxon>Geminigeraceae</taxon>
        <taxon>Hanusia</taxon>
    </lineage>
</organism>
<protein>
    <submittedName>
        <fullName evidence="2">Uncharacterized protein</fullName>
    </submittedName>
</protein>
<dbReference type="InterPro" id="IPR032675">
    <property type="entry name" value="LRR_dom_sf"/>
</dbReference>